<dbReference type="PANTHER" id="PTHR37984:SF5">
    <property type="entry name" value="PROTEIN NYNRIN-LIKE"/>
    <property type="match status" value="1"/>
</dbReference>
<feature type="domain" description="Integrase catalytic" evidence="13">
    <location>
        <begin position="645"/>
        <end position="809"/>
    </location>
</feature>
<keyword evidence="15" id="KW-1185">Reference proteome</keyword>
<evidence type="ECO:0000256" key="12">
    <source>
        <dbReference type="SAM" id="MobiDB-lite"/>
    </source>
</evidence>
<sequence length="992" mass="113047">MAEATRLKDVQTDLIKLIDLMEQRHSEYLHYRKDDSTRMDRLKAQVGALQLTSSLTGSNSSTPSPPPPQQPFQSLVAFTLSLELEFSPSPFESSRSNLFKLQQSTTVTDYYLAFTSLDNRSHGSPISITKAVTLAKLFEEKYNPQPKPLFPTASSKHVTSSSPTTTINQKSTLPALLPTTNRKPFPVPNRSTPIKRFRTPLIIQCLERFKRIGYLTFSGIYSRCAAAENFKVLVGNGNSLTTEGFIENLQVQFADVFDTPKGLPPQRFQDHSIPLVDGSNPVKLLRQNFLFAKFSKCSFGLSQVDYLWHIVSGEGVAMNQSKVQAVLDWPCPINIKQLRGFLGLTGYYRRFIKGYASIVFRLTTLLKKDSFQWDSATSLAFAELKLAITQAPVLTLPDFTQPFILETDASGSGIGAVLSQGKHSIAYFSRKLSYRMQKKYAYVRELYIISEAIAKFRHYLIDHKFIIRTDQKSLKSLTNQTIQTPEQQLWLYKFLGYNFSIEYKPGKDNLAADALSRSFFVVVSSHHTSLIEQIMVSTLTDPKLKALIDQCLQGEQSDPNFQVQNGQLFWHSKLVVRNQPELIKTILEEYHSIVIGGYAGIKRTKARIASQFFWPTLHKDVQDFASKCLICQQTKHATTVPVGLLQPLPIQQQIWEDIAMEFITGFPTSNGFTVIYVVVDRLSKYAQFFPLKSDFSSSKVAETFFHNIIKLHGFPKSIVSDRDKVFTSKFWQQLFKLSGTTLAMSSAYHPQTDGQSEILNKCLKQYMRCFTVDQPMAWSNMLSWAEFWYNIAFHNSICMTPFKAVYGREAPTLIKYAPSDNDPPSLQDLLRQRDMILAQLKTNLSKAQVFLKKYADKKRRFLQFQIGDMVLVKLQFYRQHSLTLHRNQKLSFRYFGPFPVIERIGSMAYKFLLPTSAKLHPVFHISILKPCVGDHATQYCPLPLLTTEEGPELIPKAILKSRTLLRNNVHVSQVLVQWDLSSIDEASWEDWL</sequence>
<keyword evidence="8" id="KW-0548">Nucleotidyltransferase</keyword>
<dbReference type="GO" id="GO:0003677">
    <property type="term" value="F:DNA binding"/>
    <property type="evidence" value="ECO:0007669"/>
    <property type="project" value="UniProtKB-KW"/>
</dbReference>
<dbReference type="InterPro" id="IPR001584">
    <property type="entry name" value="Integrase_cat-core"/>
</dbReference>
<dbReference type="InterPro" id="IPR041577">
    <property type="entry name" value="RT_RNaseH_2"/>
</dbReference>
<evidence type="ECO:0000256" key="5">
    <source>
        <dbReference type="ARBA" id="ARBA00022842"/>
    </source>
</evidence>
<name>A0A2Z6P368_TRISU</name>
<keyword evidence="2" id="KW-0479">Metal-binding</keyword>
<evidence type="ECO:0000256" key="8">
    <source>
        <dbReference type="ARBA" id="ARBA00022932"/>
    </source>
</evidence>
<evidence type="ECO:0000256" key="7">
    <source>
        <dbReference type="ARBA" id="ARBA00022918"/>
    </source>
</evidence>
<evidence type="ECO:0000259" key="13">
    <source>
        <dbReference type="PROSITE" id="PS50994"/>
    </source>
</evidence>
<dbReference type="PANTHER" id="PTHR37984">
    <property type="entry name" value="PROTEIN CBG26694"/>
    <property type="match status" value="1"/>
</dbReference>
<proteinExistence type="predicted"/>
<keyword evidence="3" id="KW-0064">Aspartyl protease</keyword>
<evidence type="ECO:0000256" key="4">
    <source>
        <dbReference type="ARBA" id="ARBA00022801"/>
    </source>
</evidence>
<dbReference type="Gene3D" id="3.30.70.270">
    <property type="match status" value="1"/>
</dbReference>
<keyword evidence="1" id="KW-0645">Protease</keyword>
<dbReference type="InterPro" id="IPR012337">
    <property type="entry name" value="RNaseH-like_sf"/>
</dbReference>
<dbReference type="Pfam" id="PF24626">
    <property type="entry name" value="SH3_Tf2-1"/>
    <property type="match status" value="1"/>
</dbReference>
<organism evidence="14 15">
    <name type="scientific">Trifolium subterraneum</name>
    <name type="common">Subterranean clover</name>
    <dbReference type="NCBI Taxonomy" id="3900"/>
    <lineage>
        <taxon>Eukaryota</taxon>
        <taxon>Viridiplantae</taxon>
        <taxon>Streptophyta</taxon>
        <taxon>Embryophyta</taxon>
        <taxon>Tracheophyta</taxon>
        <taxon>Spermatophyta</taxon>
        <taxon>Magnoliopsida</taxon>
        <taxon>eudicotyledons</taxon>
        <taxon>Gunneridae</taxon>
        <taxon>Pentapetalae</taxon>
        <taxon>rosids</taxon>
        <taxon>fabids</taxon>
        <taxon>Fabales</taxon>
        <taxon>Fabaceae</taxon>
        <taxon>Papilionoideae</taxon>
        <taxon>50 kb inversion clade</taxon>
        <taxon>NPAAA clade</taxon>
        <taxon>Hologalegina</taxon>
        <taxon>IRL clade</taxon>
        <taxon>Trifolieae</taxon>
        <taxon>Trifolium</taxon>
    </lineage>
</organism>
<dbReference type="GO" id="GO:0046872">
    <property type="term" value="F:metal ion binding"/>
    <property type="evidence" value="ECO:0007669"/>
    <property type="project" value="UniProtKB-KW"/>
</dbReference>
<dbReference type="OrthoDB" id="5554229at2759"/>
<dbReference type="PROSITE" id="PS50994">
    <property type="entry name" value="INTEGRASE"/>
    <property type="match status" value="1"/>
</dbReference>
<dbReference type="GO" id="GO:0003964">
    <property type="term" value="F:RNA-directed DNA polymerase activity"/>
    <property type="evidence" value="ECO:0007669"/>
    <property type="project" value="UniProtKB-KW"/>
</dbReference>
<dbReference type="GO" id="GO:0004190">
    <property type="term" value="F:aspartic-type endopeptidase activity"/>
    <property type="evidence" value="ECO:0007669"/>
    <property type="project" value="UniProtKB-KW"/>
</dbReference>
<evidence type="ECO:0000256" key="1">
    <source>
        <dbReference type="ARBA" id="ARBA00022670"/>
    </source>
</evidence>
<gene>
    <name evidence="14" type="ORF">TSUD_408840</name>
</gene>
<feature type="region of interest" description="Disordered" evidence="12">
    <location>
        <begin position="152"/>
        <end position="173"/>
    </location>
</feature>
<keyword evidence="4" id="KW-0378">Hydrolase</keyword>
<dbReference type="Gene3D" id="1.10.340.70">
    <property type="match status" value="1"/>
</dbReference>
<keyword evidence="6" id="KW-0229">DNA integration</keyword>
<dbReference type="SUPFAM" id="SSF56672">
    <property type="entry name" value="DNA/RNA polymerases"/>
    <property type="match status" value="1"/>
</dbReference>
<dbReference type="InterPro" id="IPR056924">
    <property type="entry name" value="SH3_Tf2-1"/>
</dbReference>
<dbReference type="AlphaFoldDB" id="A0A2Z6P368"/>
<dbReference type="SUPFAM" id="SSF53098">
    <property type="entry name" value="Ribonuclease H-like"/>
    <property type="match status" value="1"/>
</dbReference>
<reference evidence="15" key="1">
    <citation type="journal article" date="2017" name="Front. Plant Sci.">
        <title>Climate Clever Clovers: New Paradigm to Reduce the Environmental Footprint of Ruminants by Breeding Low Methanogenic Forages Utilizing Haplotype Variation.</title>
        <authorList>
            <person name="Kaur P."/>
            <person name="Appels R."/>
            <person name="Bayer P.E."/>
            <person name="Keeble-Gagnere G."/>
            <person name="Wang J."/>
            <person name="Hirakawa H."/>
            <person name="Shirasawa K."/>
            <person name="Vercoe P."/>
            <person name="Stefanova K."/>
            <person name="Durmic Z."/>
            <person name="Nichols P."/>
            <person name="Revell C."/>
            <person name="Isobe S.N."/>
            <person name="Edwards D."/>
            <person name="Erskine W."/>
        </authorList>
    </citation>
    <scope>NUCLEOTIDE SEQUENCE [LARGE SCALE GENOMIC DNA]</scope>
    <source>
        <strain evidence="15">cv. Daliak</strain>
    </source>
</reference>
<evidence type="ECO:0000256" key="10">
    <source>
        <dbReference type="ARBA" id="ARBA00023172"/>
    </source>
</evidence>
<evidence type="ECO:0000256" key="3">
    <source>
        <dbReference type="ARBA" id="ARBA00022750"/>
    </source>
</evidence>
<evidence type="ECO:0000256" key="9">
    <source>
        <dbReference type="ARBA" id="ARBA00023125"/>
    </source>
</evidence>
<dbReference type="FunFam" id="3.30.70.270:FF:000020">
    <property type="entry name" value="Transposon Tf2-6 polyprotein-like Protein"/>
    <property type="match status" value="1"/>
</dbReference>
<dbReference type="Pfam" id="PF17921">
    <property type="entry name" value="Integrase_H2C2"/>
    <property type="match status" value="1"/>
</dbReference>
<keyword evidence="8" id="KW-0808">Transferase</keyword>
<dbReference type="Gene3D" id="3.30.420.10">
    <property type="entry name" value="Ribonuclease H-like superfamily/Ribonuclease H"/>
    <property type="match status" value="1"/>
</dbReference>
<dbReference type="GO" id="GO:0006508">
    <property type="term" value="P:proteolysis"/>
    <property type="evidence" value="ECO:0007669"/>
    <property type="project" value="UniProtKB-KW"/>
</dbReference>
<evidence type="ECO:0000313" key="15">
    <source>
        <dbReference type="Proteomes" id="UP000242715"/>
    </source>
</evidence>
<keyword evidence="11" id="KW-0511">Multifunctional enzyme</keyword>
<dbReference type="GO" id="GO:0006310">
    <property type="term" value="P:DNA recombination"/>
    <property type="evidence" value="ECO:0007669"/>
    <property type="project" value="UniProtKB-KW"/>
</dbReference>
<evidence type="ECO:0000256" key="11">
    <source>
        <dbReference type="ARBA" id="ARBA00023268"/>
    </source>
</evidence>
<dbReference type="Proteomes" id="UP000242715">
    <property type="component" value="Unassembled WGS sequence"/>
</dbReference>
<dbReference type="InterPro" id="IPR043128">
    <property type="entry name" value="Rev_trsase/Diguanyl_cyclase"/>
</dbReference>
<dbReference type="GO" id="GO:0015074">
    <property type="term" value="P:DNA integration"/>
    <property type="evidence" value="ECO:0007669"/>
    <property type="project" value="UniProtKB-KW"/>
</dbReference>
<protein>
    <recommendedName>
        <fullName evidence="13">Integrase catalytic domain-containing protein</fullName>
    </recommendedName>
</protein>
<keyword evidence="5" id="KW-0460">Magnesium</keyword>
<dbReference type="GO" id="GO:0003887">
    <property type="term" value="F:DNA-directed DNA polymerase activity"/>
    <property type="evidence" value="ECO:0007669"/>
    <property type="project" value="UniProtKB-KW"/>
</dbReference>
<dbReference type="InterPro" id="IPR043502">
    <property type="entry name" value="DNA/RNA_pol_sf"/>
</dbReference>
<dbReference type="InterPro" id="IPR041588">
    <property type="entry name" value="Integrase_H2C2"/>
</dbReference>
<keyword evidence="9" id="KW-0238">DNA-binding</keyword>
<dbReference type="InterPro" id="IPR050951">
    <property type="entry name" value="Retrovirus_Pol_polyprotein"/>
</dbReference>
<dbReference type="InterPro" id="IPR036397">
    <property type="entry name" value="RNaseH_sf"/>
</dbReference>
<dbReference type="CDD" id="cd09274">
    <property type="entry name" value="RNase_HI_RT_Ty3"/>
    <property type="match status" value="1"/>
</dbReference>
<keyword evidence="8" id="KW-0239">DNA-directed DNA polymerase</keyword>
<evidence type="ECO:0000256" key="6">
    <source>
        <dbReference type="ARBA" id="ARBA00022908"/>
    </source>
</evidence>
<dbReference type="Pfam" id="PF17919">
    <property type="entry name" value="RT_RNaseH_2"/>
    <property type="match status" value="1"/>
</dbReference>
<evidence type="ECO:0000256" key="2">
    <source>
        <dbReference type="ARBA" id="ARBA00022723"/>
    </source>
</evidence>
<keyword evidence="10" id="KW-0233">DNA recombination</keyword>
<dbReference type="Gene3D" id="3.10.20.370">
    <property type="match status" value="1"/>
</dbReference>
<keyword evidence="7" id="KW-0695">RNA-directed DNA polymerase</keyword>
<evidence type="ECO:0000313" key="14">
    <source>
        <dbReference type="EMBL" id="GAU50196.1"/>
    </source>
</evidence>
<dbReference type="EMBL" id="DF974709">
    <property type="protein sequence ID" value="GAU50196.1"/>
    <property type="molecule type" value="Genomic_DNA"/>
</dbReference>
<accession>A0A2Z6P368</accession>